<organism evidence="7 8">
    <name type="scientific">Corynebacterium kalinowskii</name>
    <dbReference type="NCBI Taxonomy" id="2675216"/>
    <lineage>
        <taxon>Bacteria</taxon>
        <taxon>Bacillati</taxon>
        <taxon>Actinomycetota</taxon>
        <taxon>Actinomycetes</taxon>
        <taxon>Mycobacteriales</taxon>
        <taxon>Corynebacteriaceae</taxon>
        <taxon>Corynebacterium</taxon>
    </lineage>
</organism>
<evidence type="ECO:0000259" key="6">
    <source>
        <dbReference type="SMART" id="SM00062"/>
    </source>
</evidence>
<dbReference type="PANTHER" id="PTHR30085">
    <property type="entry name" value="AMINO ACID ABC TRANSPORTER PERMEASE"/>
    <property type="match status" value="1"/>
</dbReference>
<reference evidence="8" key="1">
    <citation type="submission" date="2019-11" db="EMBL/GenBank/DDBJ databases">
        <title>Complete genome sequence of Corynebacterium kalinowskii 1959, a novel Corynebacterium species isolated from soil of a small paddock in Vilsendorf, Germany.</title>
        <authorList>
            <person name="Schaffert L."/>
            <person name="Ruwe M."/>
            <person name="Milse J."/>
            <person name="Hanuschka K."/>
            <person name="Ortseifen V."/>
            <person name="Droste J."/>
            <person name="Brandt D."/>
            <person name="Schlueter L."/>
            <person name="Kutter Y."/>
            <person name="Vinke S."/>
            <person name="Viehoefer P."/>
            <person name="Jacob L."/>
            <person name="Luebke N.-C."/>
            <person name="Schulte-Berndt E."/>
            <person name="Hain C."/>
            <person name="Linder M."/>
            <person name="Schmidt P."/>
            <person name="Wollenschlaeger L."/>
            <person name="Luttermann T."/>
            <person name="Thieme E."/>
            <person name="Hassa J."/>
            <person name="Haak M."/>
            <person name="Wittchen M."/>
            <person name="Mentz A."/>
            <person name="Persicke M."/>
            <person name="Busche T."/>
            <person name="Ruckert C."/>
        </authorList>
    </citation>
    <scope>NUCLEOTIDE SEQUENCE [LARGE SCALE GENOMIC DNA]</scope>
    <source>
        <strain evidence="8">1959</strain>
    </source>
</reference>
<dbReference type="InterPro" id="IPR018313">
    <property type="entry name" value="SBP_3_CS"/>
</dbReference>
<evidence type="ECO:0000256" key="4">
    <source>
        <dbReference type="RuleBase" id="RU003744"/>
    </source>
</evidence>
<dbReference type="CDD" id="cd13690">
    <property type="entry name" value="PBP2_GluB"/>
    <property type="match status" value="1"/>
</dbReference>
<dbReference type="InterPro" id="IPR001638">
    <property type="entry name" value="Solute-binding_3/MltF_N"/>
</dbReference>
<keyword evidence="3 5" id="KW-0732">Signal</keyword>
<dbReference type="GO" id="GO:0005576">
    <property type="term" value="C:extracellular region"/>
    <property type="evidence" value="ECO:0007669"/>
    <property type="project" value="TreeGrafter"/>
</dbReference>
<dbReference type="PROSITE" id="PS01039">
    <property type="entry name" value="SBP_BACTERIAL_3"/>
    <property type="match status" value="1"/>
</dbReference>
<dbReference type="AlphaFoldDB" id="A0A6B8VI03"/>
<protein>
    <submittedName>
        <fullName evidence="7">ABC transporter glutamine-binding protein GlnH</fullName>
    </submittedName>
</protein>
<proteinExistence type="inferred from homology"/>
<feature type="chain" id="PRO_5038969759" evidence="5">
    <location>
        <begin position="22"/>
        <end position="332"/>
    </location>
</feature>
<dbReference type="SMART" id="SM00062">
    <property type="entry name" value="PBPb"/>
    <property type="match status" value="1"/>
</dbReference>
<comment type="similarity">
    <text evidence="1 4">Belongs to the bacterial solute-binding protein 3 family.</text>
</comment>
<dbReference type="KEGG" id="ckw:CKALI_01575"/>
<dbReference type="EMBL" id="CP046452">
    <property type="protein sequence ID" value="QGU01214.1"/>
    <property type="molecule type" value="Genomic_DNA"/>
</dbReference>
<name>A0A6B8VI03_9CORY</name>
<evidence type="ECO:0000313" key="7">
    <source>
        <dbReference type="EMBL" id="QGU01214.1"/>
    </source>
</evidence>
<evidence type="ECO:0000256" key="2">
    <source>
        <dbReference type="ARBA" id="ARBA00022448"/>
    </source>
</evidence>
<evidence type="ECO:0000256" key="5">
    <source>
        <dbReference type="SAM" id="SignalP"/>
    </source>
</evidence>
<evidence type="ECO:0000313" key="8">
    <source>
        <dbReference type="Proteomes" id="UP000427071"/>
    </source>
</evidence>
<dbReference type="SUPFAM" id="SSF53850">
    <property type="entry name" value="Periplasmic binding protein-like II"/>
    <property type="match status" value="1"/>
</dbReference>
<dbReference type="PANTHER" id="PTHR30085:SF6">
    <property type="entry name" value="ABC TRANSPORTER GLUTAMINE-BINDING PROTEIN GLNH"/>
    <property type="match status" value="1"/>
</dbReference>
<evidence type="ECO:0000256" key="1">
    <source>
        <dbReference type="ARBA" id="ARBA00010333"/>
    </source>
</evidence>
<gene>
    <name evidence="7" type="primary">glnH1</name>
    <name evidence="7" type="ORF">CKALI_01575</name>
</gene>
<dbReference type="Gene3D" id="3.40.190.10">
    <property type="entry name" value="Periplasmic binding protein-like II"/>
    <property type="match status" value="2"/>
</dbReference>
<feature type="domain" description="Solute-binding protein family 3/N-terminal" evidence="6">
    <location>
        <begin position="88"/>
        <end position="315"/>
    </location>
</feature>
<dbReference type="GO" id="GO:0006865">
    <property type="term" value="P:amino acid transport"/>
    <property type="evidence" value="ECO:0007669"/>
    <property type="project" value="TreeGrafter"/>
</dbReference>
<keyword evidence="2" id="KW-0813">Transport</keyword>
<sequence length="332" mass="36064">MKKLLSLCTACCLATASVAGCADPDGIPDIPTPAPGATYQPVIPAGAQFEAAGSVTARPPQFENLLGSLRPDDKKPEERVPGIVTRGRIIVGVDQSHHLLSFRDPVSGELRGFEVDLAKQIAQDIFGSPDRVDFRFVDSADTVKALESGQVDIMLRSLSITRAAQDQVFFSIPYLSTGTRMLVLESSGLNSIEDLSGRTACALQDSTAGQLTRQHNPRANIMNTKTWSDCLVMLQQGNVDAIVAHDTILAGMAAQDPYLRIVGRSLSLENYGVAIATPGTRHDTTGLIRQVNSTIERIVADGTWWEMYNRWLAVYQFIKGPPPIIYRPEGEQ</sequence>
<accession>A0A6B8VI03</accession>
<dbReference type="PROSITE" id="PS51257">
    <property type="entry name" value="PROKAR_LIPOPROTEIN"/>
    <property type="match status" value="1"/>
</dbReference>
<dbReference type="Pfam" id="PF00497">
    <property type="entry name" value="SBP_bac_3"/>
    <property type="match status" value="1"/>
</dbReference>
<feature type="signal peptide" evidence="5">
    <location>
        <begin position="1"/>
        <end position="21"/>
    </location>
</feature>
<evidence type="ECO:0000256" key="3">
    <source>
        <dbReference type="ARBA" id="ARBA00022729"/>
    </source>
</evidence>
<dbReference type="InterPro" id="IPR051455">
    <property type="entry name" value="Bact_solute-bind_prot3"/>
</dbReference>
<dbReference type="RefSeq" id="WP_156191639.1">
    <property type="nucleotide sequence ID" value="NZ_CP046452.1"/>
</dbReference>
<dbReference type="GO" id="GO:0030288">
    <property type="term" value="C:outer membrane-bounded periplasmic space"/>
    <property type="evidence" value="ECO:0007669"/>
    <property type="project" value="TreeGrafter"/>
</dbReference>
<keyword evidence="8" id="KW-1185">Reference proteome</keyword>
<dbReference type="Proteomes" id="UP000427071">
    <property type="component" value="Chromosome"/>
</dbReference>